<dbReference type="OrthoDB" id="442184at2759"/>
<evidence type="ECO:0000256" key="1">
    <source>
        <dbReference type="SAM" id="Phobius"/>
    </source>
</evidence>
<dbReference type="Proteomes" id="UP000626109">
    <property type="component" value="Unassembled WGS sequence"/>
</dbReference>
<proteinExistence type="predicted"/>
<dbReference type="EMBL" id="CAJNNW010028868">
    <property type="protein sequence ID" value="CAE8698066.1"/>
    <property type="molecule type" value="Genomic_DNA"/>
</dbReference>
<keyword evidence="1" id="KW-0812">Transmembrane</keyword>
<keyword evidence="5" id="KW-1185">Reference proteome</keyword>
<protein>
    <submittedName>
        <fullName evidence="3">Uncharacterized protein</fullName>
    </submittedName>
</protein>
<accession>A0A813K626</accession>
<organism evidence="3 4">
    <name type="scientific">Polarella glacialis</name>
    <name type="common">Dinoflagellate</name>
    <dbReference type="NCBI Taxonomy" id="89957"/>
    <lineage>
        <taxon>Eukaryota</taxon>
        <taxon>Sar</taxon>
        <taxon>Alveolata</taxon>
        <taxon>Dinophyceae</taxon>
        <taxon>Suessiales</taxon>
        <taxon>Suessiaceae</taxon>
        <taxon>Polarella</taxon>
    </lineage>
</organism>
<feature type="transmembrane region" description="Helical" evidence="1">
    <location>
        <begin position="121"/>
        <end position="140"/>
    </location>
</feature>
<sequence>MASESSSVAPAHPLPISMPEEELGIQLGRPRQQTVLGSVRVRACLFLQENLSAEWTYANSRRRNYSLEVLRKSPTLVLLAACHTYGIWLASCVFLSLACNLFLTWYIAWYQQIPTSPTMSSFPLIPFFAIFLRSWLLVALTGEMVRFCYMLGTEAWSTDPFCGYRRALLGLAGAEMEMDRPGSPGKWPPWI</sequence>
<keyword evidence="1" id="KW-1133">Transmembrane helix</keyword>
<evidence type="ECO:0000313" key="3">
    <source>
        <dbReference type="EMBL" id="CAE8698066.1"/>
    </source>
</evidence>
<feature type="transmembrane region" description="Helical" evidence="1">
    <location>
        <begin position="76"/>
        <end position="109"/>
    </location>
</feature>
<dbReference type="EMBL" id="CAJNNV010006530">
    <property type="protein sequence ID" value="CAE8593728.1"/>
    <property type="molecule type" value="Genomic_DNA"/>
</dbReference>
<reference evidence="3" key="1">
    <citation type="submission" date="2021-02" db="EMBL/GenBank/DDBJ databases">
        <authorList>
            <person name="Dougan E. K."/>
            <person name="Rhodes N."/>
            <person name="Thang M."/>
            <person name="Chan C."/>
        </authorList>
    </citation>
    <scope>NUCLEOTIDE SEQUENCE</scope>
</reference>
<evidence type="ECO:0000313" key="5">
    <source>
        <dbReference type="Proteomes" id="UP000654075"/>
    </source>
</evidence>
<comment type="caution">
    <text evidence="3">The sequence shown here is derived from an EMBL/GenBank/DDBJ whole genome shotgun (WGS) entry which is preliminary data.</text>
</comment>
<feature type="non-terminal residue" evidence="3">
    <location>
        <position position="1"/>
    </location>
</feature>
<name>A0A813K626_POLGL</name>
<dbReference type="Proteomes" id="UP000654075">
    <property type="component" value="Unassembled WGS sequence"/>
</dbReference>
<keyword evidence="1" id="KW-0472">Membrane</keyword>
<feature type="non-terminal residue" evidence="3">
    <location>
        <position position="191"/>
    </location>
</feature>
<evidence type="ECO:0000313" key="4">
    <source>
        <dbReference type="Proteomes" id="UP000626109"/>
    </source>
</evidence>
<dbReference type="AlphaFoldDB" id="A0A813K626"/>
<gene>
    <name evidence="2" type="ORF">PGLA1383_LOCUS12316</name>
    <name evidence="3" type="ORF">PGLA2088_LOCUS30551</name>
</gene>
<evidence type="ECO:0000313" key="2">
    <source>
        <dbReference type="EMBL" id="CAE8593728.1"/>
    </source>
</evidence>